<dbReference type="PANTHER" id="PTHR12434">
    <property type="entry name" value="MEDIATOR OF RNA POLYMERASE II TRANSCRIPTION SUBUNIT 22"/>
    <property type="match status" value="1"/>
</dbReference>
<dbReference type="RefSeq" id="XP_018297813.1">
    <property type="nucleotide sequence ID" value="XM_018440387.1"/>
</dbReference>
<dbReference type="OrthoDB" id="203279at2759"/>
<proteinExistence type="inferred from homology"/>
<dbReference type="PANTHER" id="PTHR12434:SF6">
    <property type="entry name" value="MEDIATOR OF RNA POLYMERASE II TRANSCRIPTION SUBUNIT 22"/>
    <property type="match status" value="1"/>
</dbReference>
<dbReference type="Pfam" id="PF06179">
    <property type="entry name" value="Med22"/>
    <property type="match status" value="1"/>
</dbReference>
<evidence type="ECO:0000256" key="5">
    <source>
        <dbReference type="ARBA" id="ARBA00023242"/>
    </source>
</evidence>
<keyword evidence="3" id="KW-0805">Transcription regulation</keyword>
<organism evidence="6 7">
    <name type="scientific">Phycomyces blakesleeanus (strain ATCC 8743b / DSM 1359 / FGSC 10004 / NBRC 33097 / NRRL 1555)</name>
    <dbReference type="NCBI Taxonomy" id="763407"/>
    <lineage>
        <taxon>Eukaryota</taxon>
        <taxon>Fungi</taxon>
        <taxon>Fungi incertae sedis</taxon>
        <taxon>Mucoromycota</taxon>
        <taxon>Mucoromycotina</taxon>
        <taxon>Mucoromycetes</taxon>
        <taxon>Mucorales</taxon>
        <taxon>Phycomycetaceae</taxon>
        <taxon>Phycomyces</taxon>
    </lineage>
</organism>
<evidence type="ECO:0000256" key="4">
    <source>
        <dbReference type="ARBA" id="ARBA00023163"/>
    </source>
</evidence>
<dbReference type="EMBL" id="KV440972">
    <property type="protein sequence ID" value="OAD79773.1"/>
    <property type="molecule type" value="Genomic_DNA"/>
</dbReference>
<dbReference type="FunCoup" id="A0A162V3Y0">
    <property type="interactions" value="21"/>
</dbReference>
<dbReference type="GO" id="GO:0006357">
    <property type="term" value="P:regulation of transcription by RNA polymerase II"/>
    <property type="evidence" value="ECO:0007669"/>
    <property type="project" value="InterPro"/>
</dbReference>
<dbReference type="AlphaFoldDB" id="A0A162V3Y0"/>
<comment type="subcellular location">
    <subcellularLocation>
        <location evidence="1">Nucleus</location>
    </subcellularLocation>
</comment>
<gene>
    <name evidence="6" type="ORF">PHYBLDRAFT_58820</name>
</gene>
<evidence type="ECO:0000256" key="1">
    <source>
        <dbReference type="ARBA" id="ARBA00004123"/>
    </source>
</evidence>
<reference evidence="7" key="1">
    <citation type="submission" date="2015-06" db="EMBL/GenBank/DDBJ databases">
        <title>Expansion of signal transduction pathways in fungi by whole-genome duplication.</title>
        <authorList>
            <consortium name="DOE Joint Genome Institute"/>
            <person name="Corrochano L.M."/>
            <person name="Kuo A."/>
            <person name="Marcet-Houben M."/>
            <person name="Polaino S."/>
            <person name="Salamov A."/>
            <person name="Villalobos J.M."/>
            <person name="Alvarez M.I."/>
            <person name="Avalos J."/>
            <person name="Benito E.P."/>
            <person name="Benoit I."/>
            <person name="Burger G."/>
            <person name="Camino L.P."/>
            <person name="Canovas D."/>
            <person name="Cerda-Olmedo E."/>
            <person name="Cheng J.-F."/>
            <person name="Dominguez A."/>
            <person name="Elias M."/>
            <person name="Eslava A.P."/>
            <person name="Glaser F."/>
            <person name="Grimwood J."/>
            <person name="Gutierrez G."/>
            <person name="Heitman J."/>
            <person name="Henrissat B."/>
            <person name="Iturriaga E.A."/>
            <person name="Lang B.F."/>
            <person name="Lavin J.L."/>
            <person name="Lee S."/>
            <person name="Li W."/>
            <person name="Lindquist E."/>
            <person name="Lopez-Garcia S."/>
            <person name="Luque E.M."/>
            <person name="Marcos A.T."/>
            <person name="Martin J."/>
            <person name="McCluskey K."/>
            <person name="Medina H.R."/>
            <person name="Miralles-Duran A."/>
            <person name="Miyazaki A."/>
            <person name="Munoz-Torres E."/>
            <person name="Oguiza J.A."/>
            <person name="Ohm R."/>
            <person name="Olmedo M."/>
            <person name="Orejas M."/>
            <person name="Ortiz-Castellanos L."/>
            <person name="Pisabarro A.G."/>
            <person name="Rodriguez-Romero J."/>
            <person name="Ruiz-Herrera J."/>
            <person name="Ruiz-Vazquez R."/>
            <person name="Sanz C."/>
            <person name="Schackwitz W."/>
            <person name="Schmutz J."/>
            <person name="Shahriari M."/>
            <person name="Shelest E."/>
            <person name="Silva-Franco F."/>
            <person name="Soanes D."/>
            <person name="Syed K."/>
            <person name="Tagua V.G."/>
            <person name="Talbot N.J."/>
            <person name="Thon M."/>
            <person name="De vries R.P."/>
            <person name="Wiebenga A."/>
            <person name="Yadav J.S."/>
            <person name="Braun E.L."/>
            <person name="Baker S."/>
            <person name="Garre V."/>
            <person name="Horwitz B."/>
            <person name="Torres-Martinez S."/>
            <person name="Idnurm A."/>
            <person name="Herrera-Estrella A."/>
            <person name="Gabaldon T."/>
            <person name="Grigoriev I.V."/>
        </authorList>
    </citation>
    <scope>NUCLEOTIDE SEQUENCE [LARGE SCALE GENOMIC DNA]</scope>
    <source>
        <strain evidence="7">NRRL 1555(-)</strain>
    </source>
</reference>
<evidence type="ECO:0000256" key="3">
    <source>
        <dbReference type="ARBA" id="ARBA00023015"/>
    </source>
</evidence>
<keyword evidence="7" id="KW-1185">Reference proteome</keyword>
<dbReference type="InterPro" id="IPR009332">
    <property type="entry name" value="Med22"/>
</dbReference>
<dbReference type="InParanoid" id="A0A162V3Y0"/>
<accession>A0A162V3Y0</accession>
<evidence type="ECO:0000313" key="6">
    <source>
        <dbReference type="EMBL" id="OAD79773.1"/>
    </source>
</evidence>
<evidence type="ECO:0008006" key="8">
    <source>
        <dbReference type="Google" id="ProtNLM"/>
    </source>
</evidence>
<evidence type="ECO:0000313" key="7">
    <source>
        <dbReference type="Proteomes" id="UP000077315"/>
    </source>
</evidence>
<dbReference type="STRING" id="763407.A0A162V3Y0"/>
<comment type="similarity">
    <text evidence="2">Belongs to the Mediator complex subunit 22 family.</text>
</comment>
<dbReference type="Proteomes" id="UP000077315">
    <property type="component" value="Unassembled WGS sequence"/>
</dbReference>
<dbReference type="VEuPathDB" id="FungiDB:PHYBLDRAFT_58820"/>
<dbReference type="GO" id="GO:0003712">
    <property type="term" value="F:transcription coregulator activity"/>
    <property type="evidence" value="ECO:0007669"/>
    <property type="project" value="InterPro"/>
</dbReference>
<dbReference type="GeneID" id="29001293"/>
<protein>
    <recommendedName>
        <fullName evidence="8">Mediator of RNA polymerase II transcription subunit 22</fullName>
    </recommendedName>
</protein>
<sequence length="150" mass="17024">MSGPFMNQSQSGPRSVLLQVEDQYNKRIDDDIAKLVDCFADIVKVGENKDKDKFKVAQEGYQIESQTAQIVRSSESLLGLITELKQHLLLNDTHTLSRLYNDRSEILKTQKQDIQATLIDMKRGLSSAIYDMESVYYRSLTQESSATNSL</sequence>
<evidence type="ECO:0000256" key="2">
    <source>
        <dbReference type="ARBA" id="ARBA00005942"/>
    </source>
</evidence>
<keyword evidence="5" id="KW-0539">Nucleus</keyword>
<keyword evidence="4" id="KW-0804">Transcription</keyword>
<dbReference type="GO" id="GO:0016592">
    <property type="term" value="C:mediator complex"/>
    <property type="evidence" value="ECO:0007669"/>
    <property type="project" value="InterPro"/>
</dbReference>
<name>A0A162V3Y0_PHYB8</name>